<dbReference type="EMBL" id="BOMN01000017">
    <property type="protein sequence ID" value="GIE18261.1"/>
    <property type="molecule type" value="Genomic_DNA"/>
</dbReference>
<evidence type="ECO:0000259" key="2">
    <source>
        <dbReference type="Pfam" id="PF00296"/>
    </source>
</evidence>
<dbReference type="PANTHER" id="PTHR43244">
    <property type="match status" value="1"/>
</dbReference>
<dbReference type="RefSeq" id="WP_203835533.1">
    <property type="nucleotide sequence ID" value="NZ_BAAATV010000004.1"/>
</dbReference>
<dbReference type="CDD" id="cd01097">
    <property type="entry name" value="Tetrahydromethanopterin_reductase"/>
    <property type="match status" value="1"/>
</dbReference>
<gene>
    <name evidence="3" type="primary">hmd_1</name>
    <name evidence="3" type="ORF">Ahu01nite_013630</name>
</gene>
<dbReference type="InterPro" id="IPR011251">
    <property type="entry name" value="Luciferase-like_dom"/>
</dbReference>
<dbReference type="PANTHER" id="PTHR43244:SF1">
    <property type="entry name" value="5,10-METHYLENETETRAHYDROMETHANOPTERIN REDUCTASE"/>
    <property type="match status" value="1"/>
</dbReference>
<comment type="caution">
    <text evidence="3">The sequence shown here is derived from an EMBL/GenBank/DDBJ whole genome shotgun (WGS) entry which is preliminary data.</text>
</comment>
<dbReference type="SUPFAM" id="SSF51679">
    <property type="entry name" value="Bacterial luciferase-like"/>
    <property type="match status" value="1"/>
</dbReference>
<protein>
    <submittedName>
        <fullName evidence="3">N5,N10-methylene tetrahydromethanopterin reductase</fullName>
    </submittedName>
</protein>
<evidence type="ECO:0000313" key="3">
    <source>
        <dbReference type="EMBL" id="GIE18261.1"/>
    </source>
</evidence>
<reference evidence="3 4" key="1">
    <citation type="submission" date="2021-01" db="EMBL/GenBank/DDBJ databases">
        <title>Whole genome shotgun sequence of Actinoplanes humidus NBRC 14915.</title>
        <authorList>
            <person name="Komaki H."/>
            <person name="Tamura T."/>
        </authorList>
    </citation>
    <scope>NUCLEOTIDE SEQUENCE [LARGE SCALE GENOMIC DNA]</scope>
    <source>
        <strain evidence="3 4">NBRC 14915</strain>
    </source>
</reference>
<feature type="domain" description="Luciferase-like" evidence="2">
    <location>
        <begin position="14"/>
        <end position="243"/>
    </location>
</feature>
<dbReference type="Proteomes" id="UP000603200">
    <property type="component" value="Unassembled WGS sequence"/>
</dbReference>
<accession>A0ABQ3ZI46</accession>
<keyword evidence="4" id="KW-1185">Reference proteome</keyword>
<evidence type="ECO:0000313" key="4">
    <source>
        <dbReference type="Proteomes" id="UP000603200"/>
    </source>
</evidence>
<dbReference type="Gene3D" id="3.20.20.30">
    <property type="entry name" value="Luciferase-like domain"/>
    <property type="match status" value="1"/>
</dbReference>
<dbReference type="InterPro" id="IPR050564">
    <property type="entry name" value="F420-G6PD/mer"/>
</dbReference>
<evidence type="ECO:0000256" key="1">
    <source>
        <dbReference type="ARBA" id="ARBA00023002"/>
    </source>
</evidence>
<dbReference type="InterPro" id="IPR036661">
    <property type="entry name" value="Luciferase-like_sf"/>
</dbReference>
<keyword evidence="1" id="KW-0560">Oxidoreductase</keyword>
<proteinExistence type="predicted"/>
<name>A0ABQ3ZI46_9ACTN</name>
<organism evidence="3 4">
    <name type="scientific">Winogradskya humida</name>
    <dbReference type="NCBI Taxonomy" id="113566"/>
    <lineage>
        <taxon>Bacteria</taxon>
        <taxon>Bacillati</taxon>
        <taxon>Actinomycetota</taxon>
        <taxon>Actinomycetes</taxon>
        <taxon>Micromonosporales</taxon>
        <taxon>Micromonosporaceae</taxon>
        <taxon>Winogradskya</taxon>
    </lineage>
</organism>
<dbReference type="Pfam" id="PF00296">
    <property type="entry name" value="Bac_luciferase"/>
    <property type="match status" value="1"/>
</dbReference>
<sequence>MAPRIGILFDRDIAPEELPGFARAVEEAGADDLWVVEDLSWPGSIATAALALAATTRIRVGIGIAPVPLRNPALLAMELATLARVYPGRLVAGLGHGVPEWMRQVGAEHKGKLALLSESIEAVRGLLRGDKVELTGREVTVDGITLVHPPAEAPPLVAGVVGPRSLELSGKHADGTILPEGFGPARIEAALDTIARGRATGDRPAHELIVFTYLRLAETEAQAATEISDAIEGQAAWLGVPPSEVFSVLGPESTVEPRVTALEAAGATTIVLRPMGPGPLPQALTALKALAISGPGGS</sequence>